<dbReference type="InterPro" id="IPR050922">
    <property type="entry name" value="LytR/CpsA/Psr_CW_biosynth"/>
</dbReference>
<evidence type="ECO:0000256" key="1">
    <source>
        <dbReference type="ARBA" id="ARBA00006068"/>
    </source>
</evidence>
<dbReference type="PANTHER" id="PTHR33392:SF3">
    <property type="entry name" value="POLYISOPRENYL-TEICHOIC ACID--PEPTIDOGLYCAN TEICHOIC ACID TRANSFERASE TAGT"/>
    <property type="match status" value="1"/>
</dbReference>
<comment type="caution">
    <text evidence="4">The sequence shown here is derived from an EMBL/GenBank/DDBJ whole genome shotgun (WGS) entry which is preliminary data.</text>
</comment>
<dbReference type="NCBIfam" id="TIGR00350">
    <property type="entry name" value="lytR_cpsA_psr"/>
    <property type="match status" value="1"/>
</dbReference>
<accession>A0A0C2QYC3</accession>
<feature type="region of interest" description="Disordered" evidence="2">
    <location>
        <begin position="332"/>
        <end position="360"/>
    </location>
</feature>
<organism evidence="4 5">
    <name type="scientific">Jeotgalibacillus campisalis</name>
    <dbReference type="NCBI Taxonomy" id="220754"/>
    <lineage>
        <taxon>Bacteria</taxon>
        <taxon>Bacillati</taxon>
        <taxon>Bacillota</taxon>
        <taxon>Bacilli</taxon>
        <taxon>Bacillales</taxon>
        <taxon>Caryophanaceae</taxon>
        <taxon>Jeotgalibacillus</taxon>
    </lineage>
</organism>
<sequence>MDRKTFKKKTKGRKLKKRVIMILLPILLLAFSALGYSGYLYYKAKNAADGSYEALEGRAQSGMRDEMVDPATDNVSVLFLGIDESEKRSGSAGFEGGNTRSDAMILATLNNKDKSVKLLSIPRDTLTYIPEAGIEDKINHAHAYGGPNASMNAVEELLDVPVDYYVRMNFYAFIDVVEALDGVEVDVPFDMKEMDSEDSYNAIELKEGRQVLNGEEALAFSRTRSYDSDIARGGRQLEVMEAILDKSTSIGSINNYANVIEAIGDNMKTNMRFSEMKSFIAYAANSDLTVDMKTLQGDGVMYNGVYFYQPYEDDLERVKAELREHLDMPLLASNHVNEEDSSEFDHSDESSEDTSTDSNW</sequence>
<feature type="domain" description="Cell envelope-related transcriptional attenuator" evidence="3">
    <location>
        <begin position="100"/>
        <end position="247"/>
    </location>
</feature>
<feature type="compositionally biased region" description="Acidic residues" evidence="2">
    <location>
        <begin position="350"/>
        <end position="360"/>
    </location>
</feature>
<dbReference type="Gene3D" id="3.40.630.190">
    <property type="entry name" value="LCP protein"/>
    <property type="match status" value="1"/>
</dbReference>
<keyword evidence="5" id="KW-1185">Reference proteome</keyword>
<gene>
    <name evidence="4" type="ORF">KR50_34030</name>
</gene>
<dbReference type="PANTHER" id="PTHR33392">
    <property type="entry name" value="POLYISOPRENYL-TEICHOIC ACID--PEPTIDOGLYCAN TEICHOIC ACID TRANSFERASE TAGU"/>
    <property type="match status" value="1"/>
</dbReference>
<reference evidence="4 5" key="1">
    <citation type="submission" date="2015-01" db="EMBL/GenBank/DDBJ databases">
        <title>Jeotgalibacillus campisalis genome sequencing.</title>
        <authorList>
            <person name="Goh K.M."/>
            <person name="Chan K.-G."/>
            <person name="Yaakop A.S."/>
            <person name="Ee R."/>
            <person name="Gan H.M."/>
            <person name="Chan C.S."/>
        </authorList>
    </citation>
    <scope>NUCLEOTIDE SEQUENCE [LARGE SCALE GENOMIC DNA]</scope>
    <source>
        <strain evidence="4 5">SF-57</strain>
    </source>
</reference>
<evidence type="ECO:0000313" key="4">
    <source>
        <dbReference type="EMBL" id="KIL43000.1"/>
    </source>
</evidence>
<evidence type="ECO:0000259" key="3">
    <source>
        <dbReference type="Pfam" id="PF03816"/>
    </source>
</evidence>
<dbReference type="EMBL" id="JXRR01000022">
    <property type="protein sequence ID" value="KIL43000.1"/>
    <property type="molecule type" value="Genomic_DNA"/>
</dbReference>
<proteinExistence type="inferred from homology"/>
<dbReference type="Proteomes" id="UP000031972">
    <property type="component" value="Unassembled WGS sequence"/>
</dbReference>
<name>A0A0C2QYC3_9BACL</name>
<dbReference type="InterPro" id="IPR004474">
    <property type="entry name" value="LytR_CpsA_psr"/>
</dbReference>
<dbReference type="RefSeq" id="WP_041061185.1">
    <property type="nucleotide sequence ID" value="NZ_JXRR01000022.1"/>
</dbReference>
<dbReference type="Pfam" id="PF03816">
    <property type="entry name" value="LytR_cpsA_psr"/>
    <property type="match status" value="1"/>
</dbReference>
<comment type="similarity">
    <text evidence="1">Belongs to the LytR/CpsA/Psr (LCP) family.</text>
</comment>
<protein>
    <recommendedName>
        <fullName evidence="3">Cell envelope-related transcriptional attenuator domain-containing protein</fullName>
    </recommendedName>
</protein>
<evidence type="ECO:0000256" key="2">
    <source>
        <dbReference type="SAM" id="MobiDB-lite"/>
    </source>
</evidence>
<evidence type="ECO:0000313" key="5">
    <source>
        <dbReference type="Proteomes" id="UP000031972"/>
    </source>
</evidence>
<dbReference type="OrthoDB" id="27330at2"/>
<dbReference type="PATRIC" id="fig|220754.4.peg.3418"/>
<dbReference type="AlphaFoldDB" id="A0A0C2QYC3"/>